<sequence>MTTFDALASPDAPSGDDRREGFRENPRRRPRTLFQALLSPRFLLTAWPWRALAHSVNTMFVGWALAAVAMPVYLPWVVFAAMLATKPWDTLPAVSMTAVFVVGLVMVVVFTPLIALPLGALERRRLPLVTRGPFSSGHRPPPPGLWGWVRTRCTEGATWREMGYAALLMPFALAVTMVLGALFSMAIVMAVGPVLVSQGGEAEIALGLTTVTTPEEAVPYMLLSPAVLVVLLYASGILAQGHAVVARALLVGPPKDELRAELSQVTESRARLVSAFEYERRRIERDLHDGAQQRLVALSMDLGLARLDMEEGSEADRRVAAAQAKANELIDELRELVRGIHPRVLTDRGLPAALAELADRCPVPTRVDTDIPRRLPAHVEGTAYFVVAEALTNVYKHTGADAAAVHAGTASGGPGRPDTLLVEVTDHGPGGADPARGSGLTGLRDRVAVMGGTMELSSPEGGPTRIRVELPCGPIPPTPLT</sequence>
<feature type="transmembrane region" description="Helical" evidence="10">
    <location>
        <begin position="167"/>
        <end position="197"/>
    </location>
</feature>
<evidence type="ECO:0000313" key="13">
    <source>
        <dbReference type="Proteomes" id="UP000584931"/>
    </source>
</evidence>
<evidence type="ECO:0000259" key="11">
    <source>
        <dbReference type="SMART" id="SM00387"/>
    </source>
</evidence>
<feature type="domain" description="Histidine kinase/HSP90-like ATPase" evidence="11">
    <location>
        <begin position="378"/>
        <end position="474"/>
    </location>
</feature>
<dbReference type="EMBL" id="JACCHL010000001">
    <property type="protein sequence ID" value="NYH55447.1"/>
    <property type="molecule type" value="Genomic_DNA"/>
</dbReference>
<dbReference type="Proteomes" id="UP000584931">
    <property type="component" value="Unassembled WGS sequence"/>
</dbReference>
<dbReference type="Pfam" id="PF07730">
    <property type="entry name" value="HisKA_3"/>
    <property type="match status" value="1"/>
</dbReference>
<evidence type="ECO:0000256" key="1">
    <source>
        <dbReference type="ARBA" id="ARBA00000085"/>
    </source>
</evidence>
<accession>A0A7Y9XGK6</accession>
<reference evidence="12 13" key="1">
    <citation type="submission" date="2020-07" db="EMBL/GenBank/DDBJ databases">
        <title>Sequencing the genomes of 1000 actinobacteria strains.</title>
        <authorList>
            <person name="Klenk H.-P."/>
        </authorList>
    </citation>
    <scope>NUCLEOTIDE SEQUENCE [LARGE SCALE GENOMIC DNA]</scope>
    <source>
        <strain evidence="12 13">DSM 45278</strain>
    </source>
</reference>
<gene>
    <name evidence="12" type="ORF">HNR06_005036</name>
</gene>
<dbReference type="RefSeq" id="WP_179811509.1">
    <property type="nucleotide sequence ID" value="NZ_JACCHL010000001.1"/>
</dbReference>
<feature type="transmembrane region" description="Helical" evidence="10">
    <location>
        <begin position="60"/>
        <end position="84"/>
    </location>
</feature>
<comment type="catalytic activity">
    <reaction evidence="1">
        <text>ATP + protein L-histidine = ADP + protein N-phospho-L-histidine.</text>
        <dbReference type="EC" id="2.7.13.3"/>
    </reaction>
</comment>
<keyword evidence="7" id="KW-0067">ATP-binding</keyword>
<feature type="transmembrane region" description="Helical" evidence="10">
    <location>
        <begin position="96"/>
        <end position="121"/>
    </location>
</feature>
<comment type="caution">
    <text evidence="12">The sequence shown here is derived from an EMBL/GenBank/DDBJ whole genome shotgun (WGS) entry which is preliminary data.</text>
</comment>
<evidence type="ECO:0000313" key="12">
    <source>
        <dbReference type="EMBL" id="NYH55447.1"/>
    </source>
</evidence>
<dbReference type="Pfam" id="PF02518">
    <property type="entry name" value="HATPase_c"/>
    <property type="match status" value="1"/>
</dbReference>
<dbReference type="InterPro" id="IPR036890">
    <property type="entry name" value="HATPase_C_sf"/>
</dbReference>
<feature type="transmembrane region" description="Helical" evidence="10">
    <location>
        <begin position="217"/>
        <end position="239"/>
    </location>
</feature>
<evidence type="ECO:0000256" key="7">
    <source>
        <dbReference type="ARBA" id="ARBA00022840"/>
    </source>
</evidence>
<dbReference type="InterPro" id="IPR011712">
    <property type="entry name" value="Sig_transdc_His_kin_sub3_dim/P"/>
</dbReference>
<feature type="compositionally biased region" description="Basic and acidic residues" evidence="9">
    <location>
        <begin position="15"/>
        <end position="26"/>
    </location>
</feature>
<evidence type="ECO:0000256" key="3">
    <source>
        <dbReference type="ARBA" id="ARBA00022553"/>
    </source>
</evidence>
<dbReference type="GO" id="GO:0000155">
    <property type="term" value="F:phosphorelay sensor kinase activity"/>
    <property type="evidence" value="ECO:0007669"/>
    <property type="project" value="InterPro"/>
</dbReference>
<evidence type="ECO:0000256" key="5">
    <source>
        <dbReference type="ARBA" id="ARBA00022741"/>
    </source>
</evidence>
<dbReference type="SUPFAM" id="SSF55874">
    <property type="entry name" value="ATPase domain of HSP90 chaperone/DNA topoisomerase II/histidine kinase"/>
    <property type="match status" value="1"/>
</dbReference>
<evidence type="ECO:0000256" key="2">
    <source>
        <dbReference type="ARBA" id="ARBA00012438"/>
    </source>
</evidence>
<keyword evidence="10" id="KW-1133">Transmembrane helix</keyword>
<dbReference type="GO" id="GO:0016020">
    <property type="term" value="C:membrane"/>
    <property type="evidence" value="ECO:0007669"/>
    <property type="project" value="InterPro"/>
</dbReference>
<keyword evidence="10" id="KW-0472">Membrane</keyword>
<keyword evidence="4" id="KW-0808">Transferase</keyword>
<dbReference type="InterPro" id="IPR003594">
    <property type="entry name" value="HATPase_dom"/>
</dbReference>
<name>A0A7Y9XGK6_9ACTN</name>
<dbReference type="InterPro" id="IPR050482">
    <property type="entry name" value="Sensor_HK_TwoCompSys"/>
</dbReference>
<proteinExistence type="predicted"/>
<dbReference type="AlphaFoldDB" id="A0A7Y9XGK6"/>
<organism evidence="12 13">
    <name type="scientific">Nocardiopsis sinuspersici</name>
    <dbReference type="NCBI Taxonomy" id="501010"/>
    <lineage>
        <taxon>Bacteria</taxon>
        <taxon>Bacillati</taxon>
        <taxon>Actinomycetota</taxon>
        <taxon>Actinomycetes</taxon>
        <taxon>Streptosporangiales</taxon>
        <taxon>Nocardiopsidaceae</taxon>
        <taxon>Nocardiopsis</taxon>
    </lineage>
</organism>
<dbReference type="EC" id="2.7.13.3" evidence="2"/>
<evidence type="ECO:0000256" key="4">
    <source>
        <dbReference type="ARBA" id="ARBA00022679"/>
    </source>
</evidence>
<dbReference type="GO" id="GO:0046983">
    <property type="term" value="F:protein dimerization activity"/>
    <property type="evidence" value="ECO:0007669"/>
    <property type="project" value="InterPro"/>
</dbReference>
<dbReference type="PANTHER" id="PTHR24421:SF10">
    <property type="entry name" value="NITRATE_NITRITE SENSOR PROTEIN NARQ"/>
    <property type="match status" value="1"/>
</dbReference>
<keyword evidence="6 12" id="KW-0418">Kinase</keyword>
<keyword evidence="3" id="KW-0597">Phosphoprotein</keyword>
<evidence type="ECO:0000256" key="10">
    <source>
        <dbReference type="SAM" id="Phobius"/>
    </source>
</evidence>
<dbReference type="SMART" id="SM00387">
    <property type="entry name" value="HATPase_c"/>
    <property type="match status" value="1"/>
</dbReference>
<evidence type="ECO:0000256" key="6">
    <source>
        <dbReference type="ARBA" id="ARBA00022777"/>
    </source>
</evidence>
<dbReference type="InterPro" id="IPR025828">
    <property type="entry name" value="Put_sensor_dom"/>
</dbReference>
<dbReference type="PANTHER" id="PTHR24421">
    <property type="entry name" value="NITRATE/NITRITE SENSOR PROTEIN NARX-RELATED"/>
    <property type="match status" value="1"/>
</dbReference>
<dbReference type="Pfam" id="PF13796">
    <property type="entry name" value="Sensor"/>
    <property type="match status" value="1"/>
</dbReference>
<keyword evidence="10" id="KW-0812">Transmembrane</keyword>
<dbReference type="Gene3D" id="1.20.5.1930">
    <property type="match status" value="1"/>
</dbReference>
<evidence type="ECO:0000256" key="8">
    <source>
        <dbReference type="ARBA" id="ARBA00023012"/>
    </source>
</evidence>
<dbReference type="GO" id="GO:0005524">
    <property type="term" value="F:ATP binding"/>
    <property type="evidence" value="ECO:0007669"/>
    <property type="project" value="UniProtKB-KW"/>
</dbReference>
<evidence type="ECO:0000256" key="9">
    <source>
        <dbReference type="SAM" id="MobiDB-lite"/>
    </source>
</evidence>
<protein>
    <recommendedName>
        <fullName evidence="2">histidine kinase</fullName>
        <ecNumber evidence="2">2.7.13.3</ecNumber>
    </recommendedName>
</protein>
<keyword evidence="8" id="KW-0902">Two-component regulatory system</keyword>
<dbReference type="Gene3D" id="3.30.565.10">
    <property type="entry name" value="Histidine kinase-like ATPase, C-terminal domain"/>
    <property type="match status" value="1"/>
</dbReference>
<feature type="region of interest" description="Disordered" evidence="9">
    <location>
        <begin position="1"/>
        <end position="26"/>
    </location>
</feature>
<keyword evidence="5" id="KW-0547">Nucleotide-binding</keyword>
<dbReference type="CDD" id="cd16917">
    <property type="entry name" value="HATPase_UhpB-NarQ-NarX-like"/>
    <property type="match status" value="1"/>
</dbReference>